<feature type="transmembrane region" description="Helical" evidence="2">
    <location>
        <begin position="28"/>
        <end position="48"/>
    </location>
</feature>
<dbReference type="AlphaFoldDB" id="A0A2V5K2R7"/>
<dbReference type="InterPro" id="IPR010897">
    <property type="entry name" value="Spore_II_P"/>
</dbReference>
<keyword evidence="2" id="KW-0472">Membrane</keyword>
<keyword evidence="4" id="KW-1185">Reference proteome</keyword>
<keyword evidence="2" id="KW-1133">Transmembrane helix</keyword>
<evidence type="ECO:0000313" key="4">
    <source>
        <dbReference type="Proteomes" id="UP000247476"/>
    </source>
</evidence>
<accession>A0A2V5K2R7</accession>
<feature type="compositionally biased region" description="Low complexity" evidence="1">
    <location>
        <begin position="156"/>
        <end position="197"/>
    </location>
</feature>
<evidence type="ECO:0000313" key="3">
    <source>
        <dbReference type="EMBL" id="PYI51853.1"/>
    </source>
</evidence>
<comment type="caution">
    <text evidence="3">The sequence shown here is derived from an EMBL/GenBank/DDBJ whole genome shotgun (WGS) entry which is preliminary data.</text>
</comment>
<dbReference type="Proteomes" id="UP000247476">
    <property type="component" value="Unassembled WGS sequence"/>
</dbReference>
<proteinExistence type="predicted"/>
<reference evidence="3 4" key="1">
    <citation type="submission" date="2018-05" db="EMBL/GenBank/DDBJ databases">
        <title>Paenibacillus flagellatus sp. nov., isolated from selenium mineral soil.</title>
        <authorList>
            <person name="Dai X."/>
        </authorList>
    </citation>
    <scope>NUCLEOTIDE SEQUENCE [LARGE SCALE GENOMIC DNA]</scope>
    <source>
        <strain evidence="3 4">DXL2</strain>
    </source>
</reference>
<dbReference type="Pfam" id="PF07454">
    <property type="entry name" value="SpoIIP"/>
    <property type="match status" value="1"/>
</dbReference>
<evidence type="ECO:0000256" key="2">
    <source>
        <dbReference type="SAM" id="Phobius"/>
    </source>
</evidence>
<dbReference type="SUPFAM" id="SSF53187">
    <property type="entry name" value="Zn-dependent exopeptidases"/>
    <property type="match status" value="1"/>
</dbReference>
<sequence>MSIWSKWAATFKSASLQAGQGGVIRRIFAVYVGVSLLLFALAAAAALWQSYASVTPKSAMKRMTASVSPQFFVDMLGLESAAMKREGESTFSHGKVGGYLAQMLLHVNPGEPKSLLASELPGLRGGREPGGQASPGVSSDAGKPGGDGEAPPSREAAGASSDGADAGTTGAGGQPPAQGQAASGPDGAAAPDPVPVGKLTTGGRKVVFVYHSHPRESWVPELNVQSVNEAEDAQKNVTLIGKRLADKLEEQGIGSVHSGKDYPTAVKGYNWNFSYKYSLETVKEAFAENKDITFLFDIHRDSAGRDVTTAKIGGSDYAKVYFIVGKKNAKWEQNEAFAKRIHEKLESEYPGLSRGIWDKGSGGHAEYNQSVSPNSMLIEVGGAYNTLEECYRTADVLAKTIAGLYWDAEKVNAQTTASNGGQAAVPTAKVASAR</sequence>
<dbReference type="RefSeq" id="WP_110842478.1">
    <property type="nucleotide sequence ID" value="NZ_QJVJ01000011.1"/>
</dbReference>
<dbReference type="EMBL" id="QJVJ01000011">
    <property type="protein sequence ID" value="PYI51853.1"/>
    <property type="molecule type" value="Genomic_DNA"/>
</dbReference>
<evidence type="ECO:0000256" key="1">
    <source>
        <dbReference type="SAM" id="MobiDB-lite"/>
    </source>
</evidence>
<protein>
    <submittedName>
        <fullName evidence="3">Stage II sporulation protein P</fullName>
    </submittedName>
</protein>
<keyword evidence="2" id="KW-0812">Transmembrane</keyword>
<gene>
    <name evidence="3" type="ORF">DLM86_23325</name>
</gene>
<dbReference type="NCBIfam" id="TIGR02867">
    <property type="entry name" value="spore_II_P"/>
    <property type="match status" value="1"/>
</dbReference>
<name>A0A2V5K2R7_9BACL</name>
<organism evidence="3 4">
    <name type="scientific">Paenibacillus flagellatus</name>
    <dbReference type="NCBI Taxonomy" id="2211139"/>
    <lineage>
        <taxon>Bacteria</taxon>
        <taxon>Bacillati</taxon>
        <taxon>Bacillota</taxon>
        <taxon>Bacilli</taxon>
        <taxon>Bacillales</taxon>
        <taxon>Paenibacillaceae</taxon>
        <taxon>Paenibacillus</taxon>
    </lineage>
</organism>
<feature type="region of interest" description="Disordered" evidence="1">
    <location>
        <begin position="115"/>
        <end position="197"/>
    </location>
</feature>
<dbReference type="OrthoDB" id="1633470at2"/>